<evidence type="ECO:0000256" key="6">
    <source>
        <dbReference type="PIRSR" id="PIRSR000149-4"/>
    </source>
</evidence>
<dbReference type="PIRSF" id="PIRSF000149">
    <property type="entry name" value="GAP_DH"/>
    <property type="match status" value="1"/>
</dbReference>
<feature type="binding site" evidence="5">
    <location>
        <position position="87"/>
    </location>
    <ligand>
        <name>NAD(+)</name>
        <dbReference type="ChEBI" id="CHEBI:57540"/>
    </ligand>
</feature>
<evidence type="ECO:0000259" key="9">
    <source>
        <dbReference type="SMART" id="SM00846"/>
    </source>
</evidence>
<dbReference type="GO" id="GO:0050661">
    <property type="term" value="F:NADP binding"/>
    <property type="evidence" value="ECO:0007669"/>
    <property type="project" value="InterPro"/>
</dbReference>
<dbReference type="AlphaFoldDB" id="A0A1A9QEP3"/>
<keyword evidence="5" id="KW-0520">NAD</keyword>
<evidence type="ECO:0000256" key="3">
    <source>
        <dbReference type="PIRSR" id="PIRSR000149-1"/>
    </source>
</evidence>
<dbReference type="PRINTS" id="PR00078">
    <property type="entry name" value="G3PDHDRGNASE"/>
</dbReference>
<dbReference type="SUPFAM" id="SSF55347">
    <property type="entry name" value="Glyceraldehyde-3-phosphate dehydrogenase-like, C-terminal domain"/>
    <property type="match status" value="1"/>
</dbReference>
<evidence type="ECO:0000256" key="8">
    <source>
        <dbReference type="RuleBase" id="RU361160"/>
    </source>
</evidence>
<feature type="binding site" evidence="4">
    <location>
        <begin position="159"/>
        <end position="161"/>
    </location>
    <ligand>
        <name>D-glyceraldehyde 3-phosphate</name>
        <dbReference type="ChEBI" id="CHEBI:59776"/>
    </ligand>
</feature>
<comment type="caution">
    <text evidence="10">The sequence shown here is derived from an EMBL/GenBank/DDBJ whole genome shotgun (WGS) entry which is preliminary data.</text>
</comment>
<feature type="domain" description="Glyceraldehyde 3-phosphate dehydrogenase NAD(P) binding" evidence="9">
    <location>
        <begin position="2"/>
        <end position="160"/>
    </location>
</feature>
<dbReference type="Pfam" id="PF02800">
    <property type="entry name" value="Gp_dh_C"/>
    <property type="match status" value="1"/>
</dbReference>
<evidence type="ECO:0000256" key="7">
    <source>
        <dbReference type="RuleBase" id="RU000397"/>
    </source>
</evidence>
<reference evidence="11" key="1">
    <citation type="submission" date="2016-04" db="EMBL/GenBank/DDBJ databases">
        <authorList>
            <person name="Quiroz-Castaneda R.E."/>
            <person name="Martinez-Ocampo F."/>
        </authorList>
    </citation>
    <scope>NUCLEOTIDE SEQUENCE [LARGE SCALE GENOMIC DNA]</scope>
    <source>
        <strain evidence="11">INIFAP01</strain>
    </source>
</reference>
<gene>
    <name evidence="10" type="ORF">A6V39_01445</name>
</gene>
<dbReference type="InterPro" id="IPR006424">
    <property type="entry name" value="Glyceraldehyde-3-P_DH_1"/>
</dbReference>
<dbReference type="STRING" id="432608.A6V39_01445"/>
<dbReference type="InterPro" id="IPR020830">
    <property type="entry name" value="GlycerAld_3-P_DH_AS"/>
</dbReference>
<dbReference type="InterPro" id="IPR020831">
    <property type="entry name" value="GlycerAld/Erythrose_P_DH"/>
</dbReference>
<proteinExistence type="inferred from homology"/>
<evidence type="ECO:0000256" key="1">
    <source>
        <dbReference type="ARBA" id="ARBA00007406"/>
    </source>
</evidence>
<dbReference type="CDD" id="cd18126">
    <property type="entry name" value="GAPDH_I_C"/>
    <property type="match status" value="1"/>
</dbReference>
<sequence length="337" mass="36373">MKNIAINGFGRIGRLAFRELLSNKDINIVAINDLTDPKTLAHLLKYDTAHGAITKLCCYEVSVEGDSIVLYSHCKNEKRSFKVISERDPKALPWASLNVDCVLECTGRFTDKDAAMAHIEAGAKKVVISAPAKGDLKTIVYNVNHQVLSGDDKVISAASCTTNALAPVVNAVHKKFGVASGFMTTIHAYTADQRLQDSPHSDLRRARAAGFSIIPTSTGAAAAIGKVIPELLGKMDGVAHRVPTITGSLVDMTLKLEKPATAEEINKAVEEAASETLCYCTDPIVSADIISHTAGSIFDSLLTKVLPTGEVKLYTWYDNESSYVNQLVRTLTHFVTL</sequence>
<keyword evidence="11" id="KW-1185">Reference proteome</keyword>
<dbReference type="RefSeq" id="WP_187149952.1">
    <property type="nucleotide sequence ID" value="NZ_LWUJ01000010.1"/>
</dbReference>
<dbReference type="FunFam" id="3.30.360.10:FF:000002">
    <property type="entry name" value="Glyceraldehyde-3-phosphate dehydrogenase"/>
    <property type="match status" value="1"/>
</dbReference>
<feature type="binding site" evidence="5">
    <location>
        <position position="33"/>
    </location>
    <ligand>
        <name>NAD(+)</name>
        <dbReference type="ChEBI" id="CHEBI:57540"/>
    </ligand>
</feature>
<organism evidence="10 11">
    <name type="scientific">Candidatus Mycoplasma haematobovis</name>
    <dbReference type="NCBI Taxonomy" id="432608"/>
    <lineage>
        <taxon>Bacteria</taxon>
        <taxon>Bacillati</taxon>
        <taxon>Mycoplasmatota</taxon>
        <taxon>Mollicutes</taxon>
        <taxon>Mycoplasmataceae</taxon>
        <taxon>Mycoplasma</taxon>
    </lineage>
</organism>
<feature type="binding site" evidence="5">
    <location>
        <position position="319"/>
    </location>
    <ligand>
        <name>NAD(+)</name>
        <dbReference type="ChEBI" id="CHEBI:57540"/>
    </ligand>
</feature>
<dbReference type="GO" id="GO:0016620">
    <property type="term" value="F:oxidoreductase activity, acting on the aldehyde or oxo group of donors, NAD or NADP as acceptor"/>
    <property type="evidence" value="ECO:0007669"/>
    <property type="project" value="InterPro"/>
</dbReference>
<feature type="active site" description="Nucleophile" evidence="3">
    <location>
        <position position="160"/>
    </location>
</feature>
<dbReference type="InterPro" id="IPR036291">
    <property type="entry name" value="NAD(P)-bd_dom_sf"/>
</dbReference>
<accession>A0A1A9QEP3</accession>
<feature type="binding site" evidence="4">
    <location>
        <position position="190"/>
    </location>
    <ligand>
        <name>D-glyceraldehyde 3-phosphate</name>
        <dbReference type="ChEBI" id="CHEBI:59776"/>
    </ligand>
</feature>
<evidence type="ECO:0000313" key="11">
    <source>
        <dbReference type="Proteomes" id="UP000077623"/>
    </source>
</evidence>
<dbReference type="CDD" id="cd05214">
    <property type="entry name" value="GAPDH_I_N"/>
    <property type="match status" value="1"/>
</dbReference>
<dbReference type="FunFam" id="3.40.50.720:FF:000001">
    <property type="entry name" value="Glyceraldehyde-3-phosphate dehydrogenase"/>
    <property type="match status" value="1"/>
</dbReference>
<feature type="binding site" evidence="4">
    <location>
        <begin position="218"/>
        <end position="219"/>
    </location>
    <ligand>
        <name>D-glyceraldehyde 3-phosphate</name>
        <dbReference type="ChEBI" id="CHEBI:59776"/>
    </ligand>
</feature>
<evidence type="ECO:0000256" key="4">
    <source>
        <dbReference type="PIRSR" id="PIRSR000149-2"/>
    </source>
</evidence>
<keyword evidence="5" id="KW-0547">Nucleotide-binding</keyword>
<evidence type="ECO:0000256" key="2">
    <source>
        <dbReference type="ARBA" id="ARBA00023002"/>
    </source>
</evidence>
<comment type="similarity">
    <text evidence="1 7">Belongs to the glyceraldehyde-3-phosphate dehydrogenase family.</text>
</comment>
<dbReference type="EMBL" id="LWUJ01000010">
    <property type="protein sequence ID" value="OAL10718.1"/>
    <property type="molecule type" value="Genomic_DNA"/>
</dbReference>
<dbReference type="PANTHER" id="PTHR43148">
    <property type="entry name" value="GLYCERALDEHYDE-3-PHOSPHATE DEHYDROGENASE 2"/>
    <property type="match status" value="1"/>
</dbReference>
<evidence type="ECO:0000256" key="5">
    <source>
        <dbReference type="PIRSR" id="PIRSR000149-3"/>
    </source>
</evidence>
<dbReference type="InterPro" id="IPR020828">
    <property type="entry name" value="GlycerAld_3-P_DH_NAD(P)-bd"/>
</dbReference>
<dbReference type="Gene3D" id="3.40.50.720">
    <property type="entry name" value="NAD(P)-binding Rossmann-like Domain"/>
    <property type="match status" value="1"/>
</dbReference>
<dbReference type="SUPFAM" id="SSF51735">
    <property type="entry name" value="NAD(P)-binding Rossmann-fold domains"/>
    <property type="match status" value="1"/>
</dbReference>
<evidence type="ECO:0000313" key="10">
    <source>
        <dbReference type="EMBL" id="OAL10718.1"/>
    </source>
</evidence>
<dbReference type="Proteomes" id="UP000077623">
    <property type="component" value="Unassembled WGS sequence"/>
</dbReference>
<dbReference type="SMART" id="SM00846">
    <property type="entry name" value="Gp_dh_N"/>
    <property type="match status" value="1"/>
</dbReference>
<dbReference type="EC" id="1.2.1.-" evidence="8"/>
<dbReference type="GO" id="GO:0051287">
    <property type="term" value="F:NAD binding"/>
    <property type="evidence" value="ECO:0007669"/>
    <property type="project" value="InterPro"/>
</dbReference>
<dbReference type="InterPro" id="IPR020829">
    <property type="entry name" value="GlycerAld_3-P_DH_cat"/>
</dbReference>
<name>A0A1A9QEP3_9MOLU</name>
<dbReference type="NCBIfam" id="TIGR01534">
    <property type="entry name" value="GAPDH-I"/>
    <property type="match status" value="1"/>
</dbReference>
<dbReference type="PROSITE" id="PS00071">
    <property type="entry name" value="GAPDH"/>
    <property type="match status" value="1"/>
</dbReference>
<feature type="binding site" evidence="4">
    <location>
        <position position="241"/>
    </location>
    <ligand>
        <name>D-glyceraldehyde 3-phosphate</name>
        <dbReference type="ChEBI" id="CHEBI:59776"/>
    </ligand>
</feature>
<feature type="binding site" evidence="5">
    <location>
        <begin position="11"/>
        <end position="12"/>
    </location>
    <ligand>
        <name>NAD(+)</name>
        <dbReference type="ChEBI" id="CHEBI:57540"/>
    </ligand>
</feature>
<feature type="site" description="Activates thiol group during catalysis" evidence="6">
    <location>
        <position position="187"/>
    </location>
</feature>
<dbReference type="Gene3D" id="3.30.360.10">
    <property type="entry name" value="Dihydrodipicolinate Reductase, domain 2"/>
    <property type="match status" value="1"/>
</dbReference>
<dbReference type="GO" id="GO:0006006">
    <property type="term" value="P:glucose metabolic process"/>
    <property type="evidence" value="ECO:0007669"/>
    <property type="project" value="InterPro"/>
</dbReference>
<protein>
    <recommendedName>
        <fullName evidence="8">Glyceraldehyde-3-phosphate dehydrogenase</fullName>
        <ecNumber evidence="8">1.2.1.-</ecNumber>
    </recommendedName>
</protein>
<feature type="binding site" evidence="5">
    <location>
        <position position="129"/>
    </location>
    <ligand>
        <name>NAD(+)</name>
        <dbReference type="ChEBI" id="CHEBI:57540"/>
    </ligand>
</feature>
<keyword evidence="2 8" id="KW-0560">Oxidoreductase</keyword>
<dbReference type="Pfam" id="PF00044">
    <property type="entry name" value="Gp_dh_N"/>
    <property type="match status" value="1"/>
</dbReference>